<sequence>MPYAFFIEWLYPLPLEHKKMFGTDTFYLEDKIVFALCKNSNYPLDHGIWIATKKQHHQKLRHQLKSVRPLISIGIKTWLILPEDHDAFEEDANTLVSLIKSGSPLVGNIPKKRKP</sequence>
<dbReference type="EMBL" id="JBHSFV010000005">
    <property type="protein sequence ID" value="MFC4634220.1"/>
    <property type="molecule type" value="Genomic_DNA"/>
</dbReference>
<keyword evidence="2" id="KW-1185">Reference proteome</keyword>
<evidence type="ECO:0000313" key="1">
    <source>
        <dbReference type="EMBL" id="MFC4634220.1"/>
    </source>
</evidence>
<dbReference type="Proteomes" id="UP001596043">
    <property type="component" value="Unassembled WGS sequence"/>
</dbReference>
<gene>
    <name evidence="1" type="ORF">ACFO3O_09900</name>
</gene>
<protein>
    <submittedName>
        <fullName evidence="1">Uncharacterized protein</fullName>
    </submittedName>
</protein>
<name>A0ABV9HYV5_9FLAO</name>
<proteinExistence type="predicted"/>
<comment type="caution">
    <text evidence="1">The sequence shown here is derived from an EMBL/GenBank/DDBJ whole genome shotgun (WGS) entry which is preliminary data.</text>
</comment>
<evidence type="ECO:0000313" key="2">
    <source>
        <dbReference type="Proteomes" id="UP001596043"/>
    </source>
</evidence>
<organism evidence="1 2">
    <name type="scientific">Dokdonia ponticola</name>
    <dbReference type="NCBI Taxonomy" id="2041041"/>
    <lineage>
        <taxon>Bacteria</taxon>
        <taxon>Pseudomonadati</taxon>
        <taxon>Bacteroidota</taxon>
        <taxon>Flavobacteriia</taxon>
        <taxon>Flavobacteriales</taxon>
        <taxon>Flavobacteriaceae</taxon>
        <taxon>Dokdonia</taxon>
    </lineage>
</organism>
<dbReference type="RefSeq" id="WP_379978445.1">
    <property type="nucleotide sequence ID" value="NZ_JBHSFV010000005.1"/>
</dbReference>
<accession>A0ABV9HYV5</accession>
<reference evidence="2" key="1">
    <citation type="journal article" date="2019" name="Int. J. Syst. Evol. Microbiol.">
        <title>The Global Catalogue of Microorganisms (GCM) 10K type strain sequencing project: providing services to taxonomists for standard genome sequencing and annotation.</title>
        <authorList>
            <consortium name="The Broad Institute Genomics Platform"/>
            <consortium name="The Broad Institute Genome Sequencing Center for Infectious Disease"/>
            <person name="Wu L."/>
            <person name="Ma J."/>
        </authorList>
    </citation>
    <scope>NUCLEOTIDE SEQUENCE [LARGE SCALE GENOMIC DNA]</scope>
    <source>
        <strain evidence="2">YJ-61-S</strain>
    </source>
</reference>